<keyword evidence="2" id="KW-1185">Reference proteome</keyword>
<evidence type="ECO:0000313" key="1">
    <source>
        <dbReference type="EMBL" id="SJL10235.1"/>
    </source>
</evidence>
<organism evidence="1 2">
    <name type="scientific">Armillaria ostoyae</name>
    <name type="common">Armillaria root rot fungus</name>
    <dbReference type="NCBI Taxonomy" id="47428"/>
    <lineage>
        <taxon>Eukaryota</taxon>
        <taxon>Fungi</taxon>
        <taxon>Dikarya</taxon>
        <taxon>Basidiomycota</taxon>
        <taxon>Agaricomycotina</taxon>
        <taxon>Agaricomycetes</taxon>
        <taxon>Agaricomycetidae</taxon>
        <taxon>Agaricales</taxon>
        <taxon>Marasmiineae</taxon>
        <taxon>Physalacriaceae</taxon>
        <taxon>Armillaria</taxon>
    </lineage>
</organism>
<accession>A0A284RNE6</accession>
<dbReference type="AlphaFoldDB" id="A0A284RNE6"/>
<sequence length="68" mass="7907">MAPIVSLLFYSSSFSSRLFYRPNVILKAIDYRVRRLSKYPVRLPALTGTDMLRPIFTTLWPVAIRFPS</sequence>
<name>A0A284RNE6_ARMOS</name>
<reference evidence="2" key="1">
    <citation type="journal article" date="2017" name="Nat. Ecol. Evol.">
        <title>Genome expansion and lineage-specific genetic innovations in the forest pathogenic fungi Armillaria.</title>
        <authorList>
            <person name="Sipos G."/>
            <person name="Prasanna A.N."/>
            <person name="Walter M.C."/>
            <person name="O'Connor E."/>
            <person name="Balint B."/>
            <person name="Krizsan K."/>
            <person name="Kiss B."/>
            <person name="Hess J."/>
            <person name="Varga T."/>
            <person name="Slot J."/>
            <person name="Riley R."/>
            <person name="Boka B."/>
            <person name="Rigling D."/>
            <person name="Barry K."/>
            <person name="Lee J."/>
            <person name="Mihaltcheva S."/>
            <person name="LaButti K."/>
            <person name="Lipzen A."/>
            <person name="Waldron R."/>
            <person name="Moloney N.M."/>
            <person name="Sperisen C."/>
            <person name="Kredics L."/>
            <person name="Vagvoelgyi C."/>
            <person name="Patrignani A."/>
            <person name="Fitzpatrick D."/>
            <person name="Nagy I."/>
            <person name="Doyle S."/>
            <person name="Anderson J.B."/>
            <person name="Grigoriev I.V."/>
            <person name="Gueldener U."/>
            <person name="Muensterkoetter M."/>
            <person name="Nagy L.G."/>
        </authorList>
    </citation>
    <scope>NUCLEOTIDE SEQUENCE [LARGE SCALE GENOMIC DNA]</scope>
    <source>
        <strain evidence="2">C18/9</strain>
    </source>
</reference>
<evidence type="ECO:0000313" key="2">
    <source>
        <dbReference type="Proteomes" id="UP000219338"/>
    </source>
</evidence>
<protein>
    <submittedName>
        <fullName evidence="1">Uncharacterized protein</fullName>
    </submittedName>
</protein>
<dbReference type="EMBL" id="FUEG01000012">
    <property type="protein sequence ID" value="SJL10235.1"/>
    <property type="molecule type" value="Genomic_DNA"/>
</dbReference>
<proteinExistence type="predicted"/>
<dbReference type="Proteomes" id="UP000219338">
    <property type="component" value="Unassembled WGS sequence"/>
</dbReference>
<gene>
    <name evidence="1" type="ORF">ARMOST_13619</name>
</gene>